<dbReference type="EMBL" id="CAEZSB010000019">
    <property type="protein sequence ID" value="CAB4530864.1"/>
    <property type="molecule type" value="Genomic_DNA"/>
</dbReference>
<sequence>MRKMLLIVVAGLLCFTLASPAHALVKAGSKCSKLNATATVSGKKYTCIKSGAKLVWNKGVIVKKSTTLKAGVCPQASALDASSGITVARANTLIGMKEIDAESCASLLEWGYRVVARDGEDYPATLDYRLDRVSVTIKNGLISRADVG</sequence>
<name>A0A6J6AWH4_9ZZZZ</name>
<gene>
    <name evidence="1" type="ORF">UFOPK1395_00319</name>
</gene>
<dbReference type="AlphaFoldDB" id="A0A6J6AWH4"/>
<accession>A0A6J6AWH4</accession>
<evidence type="ECO:0000313" key="1">
    <source>
        <dbReference type="EMBL" id="CAB4530864.1"/>
    </source>
</evidence>
<protein>
    <submittedName>
        <fullName evidence="1">Unannotated protein</fullName>
    </submittedName>
</protein>
<organism evidence="1">
    <name type="scientific">freshwater metagenome</name>
    <dbReference type="NCBI Taxonomy" id="449393"/>
    <lineage>
        <taxon>unclassified sequences</taxon>
        <taxon>metagenomes</taxon>
        <taxon>ecological metagenomes</taxon>
    </lineage>
</organism>
<proteinExistence type="predicted"/>
<reference evidence="1" key="1">
    <citation type="submission" date="2020-05" db="EMBL/GenBank/DDBJ databases">
        <authorList>
            <person name="Chiriac C."/>
            <person name="Salcher M."/>
            <person name="Ghai R."/>
            <person name="Kavagutti S V."/>
        </authorList>
    </citation>
    <scope>NUCLEOTIDE SEQUENCE</scope>
</reference>